<feature type="coiled-coil region" evidence="1">
    <location>
        <begin position="27"/>
        <end position="54"/>
    </location>
</feature>
<keyword evidence="3" id="KW-1185">Reference proteome</keyword>
<evidence type="ECO:0000313" key="2">
    <source>
        <dbReference type="EMBL" id="AIX11895.1"/>
    </source>
</evidence>
<dbReference type="RefSeq" id="YP_009140541.1">
    <property type="nucleotide sequence ID" value="NC_027125.1"/>
</dbReference>
<organism evidence="2 3">
    <name type="scientific">Flavobacterium phage FCL-2</name>
    <dbReference type="NCBI Taxonomy" id="908819"/>
    <lineage>
        <taxon>Viruses</taxon>
        <taxon>Duplodnaviria</taxon>
        <taxon>Heunggongvirae</taxon>
        <taxon>Uroviricota</taxon>
        <taxon>Caudoviricetes</taxon>
        <taxon>Ficleduovirus</taxon>
        <taxon>Ficleduovirus FCL2</taxon>
    </lineage>
</organism>
<accession>A0A0A0YNP6</accession>
<sequence length="98" mass="11099">MKYIDDLSFSGLVSLIDGSETKGADVLNNIAHEMEENKKIIEKLEKDLELAKNREGSLIAGAQRVMQHLKKEYPLTVQRKGYIVVVTKENISIERNVL</sequence>
<protein>
    <submittedName>
        <fullName evidence="2">Uncharacterized protein</fullName>
    </submittedName>
</protein>
<dbReference type="Proteomes" id="UP000030329">
    <property type="component" value="Segment"/>
</dbReference>
<name>A0A0A0YNP6_9CAUD</name>
<dbReference type="EMBL" id="KM873719">
    <property type="protein sequence ID" value="AIX11895.1"/>
    <property type="molecule type" value="Genomic_DNA"/>
</dbReference>
<proteinExistence type="predicted"/>
<evidence type="ECO:0000313" key="3">
    <source>
        <dbReference type="Proteomes" id="UP000030329"/>
    </source>
</evidence>
<dbReference type="KEGG" id="vg:24405109"/>
<evidence type="ECO:0000256" key="1">
    <source>
        <dbReference type="SAM" id="Coils"/>
    </source>
</evidence>
<dbReference type="GeneID" id="24405109"/>
<reference evidence="2 3" key="1">
    <citation type="journal article" date="2015" name="Front. Microbiol.">
        <title>The use of phage FCL-2 as an alternative to chemotherapy against columnaris disease in aquaculture.</title>
        <authorList>
            <person name="Laanto E."/>
            <person name="Bamford J.K."/>
            <person name="Ravantti J.J."/>
            <person name="Sundberg L.R."/>
        </authorList>
    </citation>
    <scope>NUCLEOTIDE SEQUENCE [LARGE SCALE GENOMIC DNA]</scope>
</reference>
<keyword evidence="1" id="KW-0175">Coiled coil</keyword>